<dbReference type="InterPro" id="IPR022229">
    <property type="entry name" value="TPPII_Ig-like-2"/>
</dbReference>
<evidence type="ECO:0000256" key="1">
    <source>
        <dbReference type="SAM" id="MobiDB-lite"/>
    </source>
</evidence>
<feature type="domain" description="Tripeptidyl peptidase II second Ig-like" evidence="2">
    <location>
        <begin position="424"/>
        <end position="550"/>
    </location>
</feature>
<keyword evidence="4" id="KW-1185">Reference proteome</keyword>
<evidence type="ECO:0000313" key="4">
    <source>
        <dbReference type="Proteomes" id="UP000699462"/>
    </source>
</evidence>
<feature type="region of interest" description="Disordered" evidence="1">
    <location>
        <begin position="1072"/>
        <end position="1110"/>
    </location>
</feature>
<comment type="caution">
    <text evidence="3">The sequence shown here is derived from an EMBL/GenBank/DDBJ whole genome shotgun (WGS) entry which is preliminary data.</text>
</comment>
<gene>
    <name evidence="3" type="ORF">P879_05643</name>
</gene>
<dbReference type="Proteomes" id="UP000699462">
    <property type="component" value="Unassembled WGS sequence"/>
</dbReference>
<protein>
    <recommendedName>
        <fullName evidence="2">Tripeptidyl peptidase II second Ig-like domain-containing protein</fullName>
    </recommendedName>
</protein>
<accession>A0A8T0D196</accession>
<evidence type="ECO:0000313" key="3">
    <source>
        <dbReference type="EMBL" id="KAF8561236.1"/>
    </source>
</evidence>
<dbReference type="EMBL" id="JTDF01021898">
    <property type="protein sequence ID" value="KAF8561236.1"/>
    <property type="molecule type" value="Genomic_DNA"/>
</dbReference>
<feature type="compositionally biased region" description="Polar residues" evidence="1">
    <location>
        <begin position="1072"/>
        <end position="1088"/>
    </location>
</feature>
<feature type="non-terminal residue" evidence="3">
    <location>
        <position position="1378"/>
    </location>
</feature>
<dbReference type="OrthoDB" id="10256524at2759"/>
<sequence>VAPNQNTNVVSVLFYDSSPGIKKLPVCSKINQLLSSPTLIQPSTEYGWRLRCAVTGPGCSGPQRGIWLRRGWIPKPPTYPTFVRPTSLPILRYNLHIGLDFDQSVPLDFRRRLDLHLSLTVTCYSGALDKSVPDPSTQSSQRPAWLQLASTVSVTNLGRDISLVIDPNRYGYDTNKIPGFLAPTGEQPLNRNITNHEGTVGNWSWPSSMALPSSTVFPSCEPHLTTVNISDPSRPHLGILAQVPITVHLPIQVPPTRGLELPRLAIRERFDLSRKVHRWFIDVPAGATVGVLRLARLDENDSACEFKVSVQLPRPRSGLTVSDQEVTWPLLTLNRCGFIGTTLGRQRGVSGRRVGDDFDGATQLAFPIGWEADYMELTIAQHWGLEAPAVVFGELYFRGLELSPRQVSLSTSDHYTRVVLRSNFTTEDVAPHISLTHWVLPLRPCDSKILYLGHGQNEVLLTQRGCYALRLTYRFSCPFKYSLTHFELPWLHELLYESDYLVQLYHIYDCRGRFLGAGDFDVKRTRRPKFALSLDKGDYKVVVQICHETGPNLNGTTPKNPADAVGNATRTSGHARSGGLTGGGAVTASSPLERLRQHCAVVRFRLPGPNTAGPSDSVNERQPVGSGSNVAVTFEFAAFPFSLGLNGVKPCSALDPLPYGCVNRIVADRITGLNDMLGTKDPDEQDITAETNRRCPCLPASLCANESTSVYIGLCDQRYPTYAIAGSYFAGTIGFYNSDLLQNVVTYPFRLIIDSLPLSDNSTKPSATTNSEQTGHLVVGCLGLSEEDFLWLLPLNRLFLSESYKPTVDNYLTQNIENATEQPTDQETAVVPFTPDVPQVWSLRNGIQQETKNFDTSRDSLLSDNQAVVENTHKRCTSERQVVQHCNNGVDEEHLVNDVTFSLPRPLTPNSCPPDPTNSHASACPRRLLKIRSESSLLKNFPMRSLSSQLATIHEQLILLDAPLKLRDKLLSLHAIRTQRSSIWAQCDLLMVGRVLDHREDTRDATDEEFDRTLPKPSFLHHLLTMRLVSSQTSNKNAATGQSKSTVQPNSVGDDSATAPTLNVERDIEQNGTLSESACSTQQPLSNTPERRSLDETVLPNDVSPSRSQKGKRDGAIVFTYMELKLRLIDTLARYGRLLCERILFEVAESDGLNTSKVTTVHCGQHTSGPPQLLTSPLTFSGISYHSATCNSHMNQFCESLETLRKIYTRLNQLITVTVSGINSIMDSVRVGSHALPAWLLASGMRDLHTCSVEDAKAFLVSRTSGSVGGRVLLFCFLHALVERHYAHALRLLTRIVYQIEEPPSTALSGLITVTNVPSMGPLRPVMVSTSGSLATAKQAHIWLFWMLDRFGWKELALCLKRQAPILFAERDYSLMAD</sequence>
<name>A0A8T0D196_9TREM</name>
<feature type="region of interest" description="Disordered" evidence="1">
    <location>
        <begin position="1032"/>
        <end position="1058"/>
    </location>
</feature>
<proteinExistence type="predicted"/>
<reference evidence="3 4" key="1">
    <citation type="submission" date="2019-07" db="EMBL/GenBank/DDBJ databases">
        <title>Annotation for the trematode Paragonimus westermani.</title>
        <authorList>
            <person name="Choi Y.-J."/>
        </authorList>
    </citation>
    <scope>NUCLEOTIDE SEQUENCE [LARGE SCALE GENOMIC DNA]</scope>
    <source>
        <strain evidence="3">180907_Pwestermani</strain>
    </source>
</reference>
<dbReference type="Pfam" id="PF12580">
    <property type="entry name" value="TPPII"/>
    <property type="match status" value="1"/>
</dbReference>
<feature type="region of interest" description="Disordered" evidence="1">
    <location>
        <begin position="552"/>
        <end position="587"/>
    </location>
</feature>
<evidence type="ECO:0000259" key="2">
    <source>
        <dbReference type="Pfam" id="PF12580"/>
    </source>
</evidence>
<organism evidence="3 4">
    <name type="scientific">Paragonimus westermani</name>
    <dbReference type="NCBI Taxonomy" id="34504"/>
    <lineage>
        <taxon>Eukaryota</taxon>
        <taxon>Metazoa</taxon>
        <taxon>Spiralia</taxon>
        <taxon>Lophotrochozoa</taxon>
        <taxon>Platyhelminthes</taxon>
        <taxon>Trematoda</taxon>
        <taxon>Digenea</taxon>
        <taxon>Plagiorchiida</taxon>
        <taxon>Troglotremata</taxon>
        <taxon>Troglotrematidae</taxon>
        <taxon>Paragonimus</taxon>
    </lineage>
</organism>